<keyword evidence="1" id="KW-1133">Transmembrane helix</keyword>
<feature type="transmembrane region" description="Helical" evidence="1">
    <location>
        <begin position="83"/>
        <end position="103"/>
    </location>
</feature>
<proteinExistence type="predicted"/>
<name>A0ABU6V4J2_9FABA</name>
<protein>
    <submittedName>
        <fullName evidence="2">Uncharacterized protein</fullName>
    </submittedName>
</protein>
<comment type="caution">
    <text evidence="2">The sequence shown here is derived from an EMBL/GenBank/DDBJ whole genome shotgun (WGS) entry which is preliminary data.</text>
</comment>
<organism evidence="2 3">
    <name type="scientific">Stylosanthes scabra</name>
    <dbReference type="NCBI Taxonomy" id="79078"/>
    <lineage>
        <taxon>Eukaryota</taxon>
        <taxon>Viridiplantae</taxon>
        <taxon>Streptophyta</taxon>
        <taxon>Embryophyta</taxon>
        <taxon>Tracheophyta</taxon>
        <taxon>Spermatophyta</taxon>
        <taxon>Magnoliopsida</taxon>
        <taxon>eudicotyledons</taxon>
        <taxon>Gunneridae</taxon>
        <taxon>Pentapetalae</taxon>
        <taxon>rosids</taxon>
        <taxon>fabids</taxon>
        <taxon>Fabales</taxon>
        <taxon>Fabaceae</taxon>
        <taxon>Papilionoideae</taxon>
        <taxon>50 kb inversion clade</taxon>
        <taxon>dalbergioids sensu lato</taxon>
        <taxon>Dalbergieae</taxon>
        <taxon>Pterocarpus clade</taxon>
        <taxon>Stylosanthes</taxon>
    </lineage>
</organism>
<evidence type="ECO:0000313" key="3">
    <source>
        <dbReference type="Proteomes" id="UP001341840"/>
    </source>
</evidence>
<dbReference type="EMBL" id="JASCZI010151037">
    <property type="protein sequence ID" value="MED6167261.1"/>
    <property type="molecule type" value="Genomic_DNA"/>
</dbReference>
<keyword evidence="1" id="KW-0472">Membrane</keyword>
<reference evidence="2 3" key="1">
    <citation type="journal article" date="2023" name="Plants (Basel)">
        <title>Bridging the Gap: Combining Genomics and Transcriptomics Approaches to Understand Stylosanthes scabra, an Orphan Legume from the Brazilian Caatinga.</title>
        <authorList>
            <person name="Ferreira-Neto J.R.C."/>
            <person name="da Silva M.D."/>
            <person name="Binneck E."/>
            <person name="de Melo N.F."/>
            <person name="da Silva R.H."/>
            <person name="de Melo A.L.T.M."/>
            <person name="Pandolfi V."/>
            <person name="Bustamante F.O."/>
            <person name="Brasileiro-Vidal A.C."/>
            <person name="Benko-Iseppon A.M."/>
        </authorList>
    </citation>
    <scope>NUCLEOTIDE SEQUENCE [LARGE SCALE GENOMIC DNA]</scope>
    <source>
        <tissue evidence="2">Leaves</tissue>
    </source>
</reference>
<evidence type="ECO:0000256" key="1">
    <source>
        <dbReference type="SAM" id="Phobius"/>
    </source>
</evidence>
<evidence type="ECO:0000313" key="2">
    <source>
        <dbReference type="EMBL" id="MED6167261.1"/>
    </source>
</evidence>
<gene>
    <name evidence="2" type="ORF">PIB30_001157</name>
</gene>
<keyword evidence="1" id="KW-0812">Transmembrane</keyword>
<dbReference type="Proteomes" id="UP001341840">
    <property type="component" value="Unassembled WGS sequence"/>
</dbReference>
<accession>A0ABU6V4J2</accession>
<keyword evidence="3" id="KW-1185">Reference proteome</keyword>
<sequence length="104" mass="12098">MLTIGHKKNNDTNKKDNVRMVEVEAMRFSDLQHIANRIVQQELYMHLASNFDLDNNLIKHDIDNIEVNATIVEIILNNLNQCMCFEIIYVLVLNLFIVLDLSLV</sequence>